<keyword evidence="2" id="KW-0812">Transmembrane</keyword>
<gene>
    <name evidence="7" type="ORF">NSPWAT_2313</name>
</gene>
<dbReference type="NCBIfam" id="TIGR01352">
    <property type="entry name" value="tonB_Cterm"/>
    <property type="match status" value="1"/>
</dbReference>
<dbReference type="Pfam" id="PF13103">
    <property type="entry name" value="TonB_2"/>
    <property type="match status" value="1"/>
</dbReference>
<accession>A0ABM9HFR2</accession>
<dbReference type="InterPro" id="IPR037682">
    <property type="entry name" value="TonB_C"/>
</dbReference>
<organism evidence="7 8">
    <name type="scientific">Nitrospina watsonii</name>
    <dbReference type="NCBI Taxonomy" id="1323948"/>
    <lineage>
        <taxon>Bacteria</taxon>
        <taxon>Pseudomonadati</taxon>
        <taxon>Nitrospinota/Tectimicrobiota group</taxon>
        <taxon>Nitrospinota</taxon>
        <taxon>Nitrospinia</taxon>
        <taxon>Nitrospinales</taxon>
        <taxon>Nitrospinaceae</taxon>
        <taxon>Nitrospina</taxon>
    </lineage>
</organism>
<evidence type="ECO:0000313" key="8">
    <source>
        <dbReference type="Proteomes" id="UP001157733"/>
    </source>
</evidence>
<feature type="domain" description="TonB C-terminal" evidence="6">
    <location>
        <begin position="372"/>
        <end position="464"/>
    </location>
</feature>
<evidence type="ECO:0000313" key="7">
    <source>
        <dbReference type="EMBL" id="CAI2719169.1"/>
    </source>
</evidence>
<keyword evidence="3" id="KW-1133">Transmembrane helix</keyword>
<reference evidence="7 8" key="1">
    <citation type="submission" date="2022-09" db="EMBL/GenBank/DDBJ databases">
        <authorList>
            <person name="Kop L."/>
        </authorList>
    </citation>
    <scope>NUCLEOTIDE SEQUENCE [LARGE SCALE GENOMIC DNA]</scope>
    <source>
        <strain evidence="7 8">347</strain>
    </source>
</reference>
<dbReference type="Proteomes" id="UP001157733">
    <property type="component" value="Chromosome"/>
</dbReference>
<evidence type="ECO:0000256" key="2">
    <source>
        <dbReference type="ARBA" id="ARBA00022692"/>
    </source>
</evidence>
<dbReference type="Gene3D" id="3.30.1150.10">
    <property type="match status" value="1"/>
</dbReference>
<evidence type="ECO:0000259" key="6">
    <source>
        <dbReference type="PROSITE" id="PS52015"/>
    </source>
</evidence>
<feature type="compositionally biased region" description="Basic and acidic residues" evidence="5">
    <location>
        <begin position="63"/>
        <end position="72"/>
    </location>
</feature>
<evidence type="ECO:0000256" key="5">
    <source>
        <dbReference type="SAM" id="MobiDB-lite"/>
    </source>
</evidence>
<evidence type="ECO:0000256" key="4">
    <source>
        <dbReference type="ARBA" id="ARBA00023136"/>
    </source>
</evidence>
<dbReference type="SUPFAM" id="SSF74653">
    <property type="entry name" value="TolA/TonB C-terminal domain"/>
    <property type="match status" value="1"/>
</dbReference>
<name>A0ABM9HFR2_9BACT</name>
<evidence type="ECO:0000256" key="3">
    <source>
        <dbReference type="ARBA" id="ARBA00022989"/>
    </source>
</evidence>
<comment type="subcellular location">
    <subcellularLocation>
        <location evidence="1">Membrane</location>
        <topology evidence="1">Single-pass membrane protein</topology>
    </subcellularLocation>
</comment>
<dbReference type="InterPro" id="IPR006260">
    <property type="entry name" value="TonB/TolA_C"/>
</dbReference>
<dbReference type="PROSITE" id="PS52015">
    <property type="entry name" value="TONB_CTD"/>
    <property type="match status" value="1"/>
</dbReference>
<sequence>MRMNASQFYNFNQMLVISVFVHCLMLTAVLFMPKAEWVQQKIRPMFTVDLVEAPALPGSQRGDLAEEGKKQEATAPPQQQVAVQKPATEKPMAKKPAAEKGVSKPVPEAKSQAATGQKQFKLEDLPFTGTPTPKTKPGQSVSTLQELEQVAKLPPTVKQPTQKKTTPTLLEDTLRDLDALKTPSPSPGEKKKPGPSRVTEALEGFDTLQMKKSVPIEMSKPVPVQQKEDLSMEELEFAMLAERKVKSGTPDTTVADQRELLQKLEELQKLKASKKPVVIAKKTDSREFETLIVQQLESTQEILDKIASLSKKHEVEVSFDMDEASRKQPVQFKSRVWALNTLGGGVQGTGPGTASKQTFVYQGPVGRAQAADPLSQYIGRVHQQIYKNWRNPLGAGHNEVKVSFYIFRAGNIDQPELIASSGDGQLDKLALMAIKDSAPFPDFPSALKEPNLHITINFKYVPKK</sequence>
<keyword evidence="8" id="KW-1185">Reference proteome</keyword>
<dbReference type="EMBL" id="OX336137">
    <property type="protein sequence ID" value="CAI2719169.1"/>
    <property type="molecule type" value="Genomic_DNA"/>
</dbReference>
<feature type="region of interest" description="Disordered" evidence="5">
    <location>
        <begin position="58"/>
        <end position="197"/>
    </location>
</feature>
<feature type="compositionally biased region" description="Low complexity" evidence="5">
    <location>
        <begin position="152"/>
        <end position="170"/>
    </location>
</feature>
<feature type="compositionally biased region" description="Low complexity" evidence="5">
    <location>
        <begin position="73"/>
        <end position="86"/>
    </location>
</feature>
<protein>
    <recommendedName>
        <fullName evidence="6">TonB C-terminal domain-containing protein</fullName>
    </recommendedName>
</protein>
<keyword evidence="4" id="KW-0472">Membrane</keyword>
<proteinExistence type="predicted"/>
<feature type="compositionally biased region" description="Low complexity" evidence="5">
    <location>
        <begin position="126"/>
        <end position="138"/>
    </location>
</feature>
<evidence type="ECO:0000256" key="1">
    <source>
        <dbReference type="ARBA" id="ARBA00004167"/>
    </source>
</evidence>
<feature type="compositionally biased region" description="Basic and acidic residues" evidence="5">
    <location>
        <begin position="87"/>
        <end position="102"/>
    </location>
</feature>